<accession>R9GWY3</accession>
<dbReference type="eggNOG" id="COG1621">
    <property type="taxonomic scope" value="Bacteria"/>
</dbReference>
<dbReference type="OrthoDB" id="9794572at2"/>
<dbReference type="Gene3D" id="2.115.10.20">
    <property type="entry name" value="Glycosyl hydrolase domain, family 43"/>
    <property type="match status" value="1"/>
</dbReference>
<gene>
    <name evidence="1" type="ORF">ADIARSV_0788</name>
</gene>
<dbReference type="CDD" id="cd08994">
    <property type="entry name" value="GH43_62_32_68_117_130-like"/>
    <property type="match status" value="1"/>
</dbReference>
<evidence type="ECO:0000313" key="1">
    <source>
        <dbReference type="EMBL" id="EOR96030.1"/>
    </source>
</evidence>
<name>R9GWY3_9SPHI</name>
<dbReference type="STRING" id="1150600.ADIARSV_0788"/>
<reference evidence="1 2" key="1">
    <citation type="journal article" date="2013" name="Genome Announc.">
        <title>Draft Genome Sequence of Arcticibacter svalbardensis Strain MN12-7T, a Member of the Family Sphingobacteriaceae Isolated from an Arctic Soil Sample.</title>
        <authorList>
            <person name="Shivaji S."/>
            <person name="Ara S."/>
            <person name="Prasad S."/>
            <person name="Manasa B.P."/>
            <person name="Begum Z."/>
            <person name="Singh A."/>
            <person name="Kumar Pinnaka A."/>
        </authorList>
    </citation>
    <scope>NUCLEOTIDE SEQUENCE [LARGE SCALE GENOMIC DNA]</scope>
    <source>
        <strain evidence="1 2">MN12-7</strain>
    </source>
</reference>
<dbReference type="Proteomes" id="UP000014174">
    <property type="component" value="Unassembled WGS sequence"/>
</dbReference>
<dbReference type="RefSeq" id="WP_016194033.1">
    <property type="nucleotide sequence ID" value="NZ_AQPN01000029.1"/>
</dbReference>
<protein>
    <submittedName>
        <fullName evidence="1">Uncharacterized protein</fullName>
    </submittedName>
</protein>
<dbReference type="EMBL" id="AQPN01000029">
    <property type="protein sequence ID" value="EOR96030.1"/>
    <property type="molecule type" value="Genomic_DNA"/>
</dbReference>
<comment type="caution">
    <text evidence="1">The sequence shown here is derived from an EMBL/GenBank/DDBJ whole genome shotgun (WGS) entry which is preliminary data.</text>
</comment>
<sequence>MRNIRTSILMIIAFSFILLSCQLRKNKKSETTQSKNAISSILVPTAMSDQWIFIGEAINEPGYDIWGSSPIRDDQGNIHLFCARWPSDTPFKTAWRYKSEIAHYVSKSPEGPFKFIKVVGKGKNNNKWNSAGFHNPNIRKIDNKYVLAYIANDGAKEHGPNQRIGILVSDNLNGPWFEIPNEDTPLLSPPADSSIWCYNSGVGVNNPSIIKHPNGKYYLYFKAMAGPKGKVSMGLAISDQLKGPYIIQPNPITSNKTAIEDGYVFLWRNHICLLTTDNHGILEEGGGLLWVSQDGLTFQAEPLSGFHNFEKFYLKGIIPEKANMRYTNNVKFERPQLLMNANNEPEYLYCPSGVAIDGSDGTNSYVLKYQKEK</sequence>
<evidence type="ECO:0000313" key="2">
    <source>
        <dbReference type="Proteomes" id="UP000014174"/>
    </source>
</evidence>
<dbReference type="SUPFAM" id="SSF75005">
    <property type="entry name" value="Arabinanase/levansucrase/invertase"/>
    <property type="match status" value="1"/>
</dbReference>
<proteinExistence type="predicted"/>
<dbReference type="AlphaFoldDB" id="R9GWY3"/>
<dbReference type="InterPro" id="IPR023296">
    <property type="entry name" value="Glyco_hydro_beta-prop_sf"/>
</dbReference>
<organism evidence="1 2">
    <name type="scientific">Arcticibacter svalbardensis MN12-7</name>
    <dbReference type="NCBI Taxonomy" id="1150600"/>
    <lineage>
        <taxon>Bacteria</taxon>
        <taxon>Pseudomonadati</taxon>
        <taxon>Bacteroidota</taxon>
        <taxon>Sphingobacteriia</taxon>
        <taxon>Sphingobacteriales</taxon>
        <taxon>Sphingobacteriaceae</taxon>
        <taxon>Arcticibacter</taxon>
    </lineage>
</organism>
<dbReference type="PROSITE" id="PS51257">
    <property type="entry name" value="PROKAR_LIPOPROTEIN"/>
    <property type="match status" value="1"/>
</dbReference>
<keyword evidence="2" id="KW-1185">Reference proteome</keyword>